<accession>A0AA39GWT4</accession>
<keyword evidence="4" id="KW-1185">Reference proteome</keyword>
<feature type="transmembrane region" description="Helical" evidence="2">
    <location>
        <begin position="21"/>
        <end position="45"/>
    </location>
</feature>
<protein>
    <submittedName>
        <fullName evidence="3">Uncharacterized protein</fullName>
    </submittedName>
</protein>
<keyword evidence="2" id="KW-1133">Transmembrane helix</keyword>
<proteinExistence type="predicted"/>
<comment type="caution">
    <text evidence="3">The sequence shown here is derived from an EMBL/GenBank/DDBJ whole genome shotgun (WGS) entry which is preliminary data.</text>
</comment>
<gene>
    <name evidence="3" type="ORF">QR680_000507</name>
</gene>
<evidence type="ECO:0000256" key="2">
    <source>
        <dbReference type="SAM" id="Phobius"/>
    </source>
</evidence>
<evidence type="ECO:0000313" key="3">
    <source>
        <dbReference type="EMBL" id="KAK0393984.1"/>
    </source>
</evidence>
<feature type="transmembrane region" description="Helical" evidence="2">
    <location>
        <begin position="160"/>
        <end position="186"/>
    </location>
</feature>
<feature type="transmembrane region" description="Helical" evidence="2">
    <location>
        <begin position="74"/>
        <end position="90"/>
    </location>
</feature>
<dbReference type="EMBL" id="JAUCMV010000005">
    <property type="protein sequence ID" value="KAK0393984.1"/>
    <property type="molecule type" value="Genomic_DNA"/>
</dbReference>
<sequence length="226" mass="25171">MVIFKECLKYHTKLYCERREHLIVFGSLFLLLAIFATIVVLNIVITELKNISAARWSALPFSIVYRVVQVMNKLILLAILSTGAVAAPLLNNDPWPQKITVRLDVMIGSDFVTKLGSEKTVQACDMDSPLGLHPSANAPIRSTSPPDTPKTKNEEDKDQIVLQFVFVICLLAMAGVFSSLMTYIVVSSYRDEETHEPNRKIVNDPKTKRCVVSSNVNGHDLSLLVV</sequence>
<evidence type="ECO:0000313" key="4">
    <source>
        <dbReference type="Proteomes" id="UP001175271"/>
    </source>
</evidence>
<name>A0AA39GWT4_9BILA</name>
<organism evidence="3 4">
    <name type="scientific">Steinernema hermaphroditum</name>
    <dbReference type="NCBI Taxonomy" id="289476"/>
    <lineage>
        <taxon>Eukaryota</taxon>
        <taxon>Metazoa</taxon>
        <taxon>Ecdysozoa</taxon>
        <taxon>Nematoda</taxon>
        <taxon>Chromadorea</taxon>
        <taxon>Rhabditida</taxon>
        <taxon>Tylenchina</taxon>
        <taxon>Panagrolaimomorpha</taxon>
        <taxon>Strongyloidoidea</taxon>
        <taxon>Steinernematidae</taxon>
        <taxon>Steinernema</taxon>
    </lineage>
</organism>
<reference evidence="3" key="1">
    <citation type="submission" date="2023-06" db="EMBL/GenBank/DDBJ databases">
        <title>Genomic analysis of the entomopathogenic nematode Steinernema hermaphroditum.</title>
        <authorList>
            <person name="Schwarz E.M."/>
            <person name="Heppert J.K."/>
            <person name="Baniya A."/>
            <person name="Schwartz H.T."/>
            <person name="Tan C.-H."/>
            <person name="Antoshechkin I."/>
            <person name="Sternberg P.W."/>
            <person name="Goodrich-Blair H."/>
            <person name="Dillman A.R."/>
        </authorList>
    </citation>
    <scope>NUCLEOTIDE SEQUENCE</scope>
    <source>
        <strain evidence="3">PS9179</strain>
        <tissue evidence="3">Whole animal</tissue>
    </source>
</reference>
<feature type="region of interest" description="Disordered" evidence="1">
    <location>
        <begin position="131"/>
        <end position="154"/>
    </location>
</feature>
<evidence type="ECO:0000256" key="1">
    <source>
        <dbReference type="SAM" id="MobiDB-lite"/>
    </source>
</evidence>
<dbReference type="AlphaFoldDB" id="A0AA39GWT4"/>
<keyword evidence="2" id="KW-0812">Transmembrane</keyword>
<keyword evidence="2" id="KW-0472">Membrane</keyword>
<dbReference type="Proteomes" id="UP001175271">
    <property type="component" value="Unassembled WGS sequence"/>
</dbReference>